<evidence type="ECO:0000256" key="3">
    <source>
        <dbReference type="ARBA" id="ARBA00022692"/>
    </source>
</evidence>
<dbReference type="PANTHER" id="PTHR43652">
    <property type="entry name" value="BASIC AMINO ACID ANTIPORTER YFCC-RELATED"/>
    <property type="match status" value="1"/>
</dbReference>
<keyword evidence="10" id="KW-1185">Reference proteome</keyword>
<evidence type="ECO:0000256" key="2">
    <source>
        <dbReference type="ARBA" id="ARBA00022448"/>
    </source>
</evidence>
<keyword evidence="3 7" id="KW-0812">Transmembrane</keyword>
<feature type="domain" description="Citrate transporter-like" evidence="8">
    <location>
        <begin position="17"/>
        <end position="119"/>
    </location>
</feature>
<evidence type="ECO:0000313" key="10">
    <source>
        <dbReference type="Proteomes" id="UP001594288"/>
    </source>
</evidence>
<evidence type="ECO:0000256" key="7">
    <source>
        <dbReference type="SAM" id="Phobius"/>
    </source>
</evidence>
<organism evidence="9 10">
    <name type="scientific">Eiseniibacteriota bacterium</name>
    <dbReference type="NCBI Taxonomy" id="2212470"/>
    <lineage>
        <taxon>Bacteria</taxon>
        <taxon>Candidatus Eiseniibacteriota</taxon>
    </lineage>
</organism>
<keyword evidence="4" id="KW-0677">Repeat</keyword>
<feature type="transmembrane region" description="Helical" evidence="7">
    <location>
        <begin position="57"/>
        <end position="81"/>
    </location>
</feature>
<evidence type="ECO:0000256" key="6">
    <source>
        <dbReference type="ARBA" id="ARBA00023136"/>
    </source>
</evidence>
<protein>
    <submittedName>
        <fullName evidence="9">SLC13 family permease</fullName>
    </submittedName>
</protein>
<comment type="caution">
    <text evidence="9">The sequence shown here is derived from an EMBL/GenBank/DDBJ whole genome shotgun (WGS) entry which is preliminary data.</text>
</comment>
<keyword evidence="5 7" id="KW-1133">Transmembrane helix</keyword>
<dbReference type="InterPro" id="IPR004680">
    <property type="entry name" value="Cit_transptr-like_dom"/>
</dbReference>
<dbReference type="Pfam" id="PF03600">
    <property type="entry name" value="CitMHS"/>
    <property type="match status" value="1"/>
</dbReference>
<evidence type="ECO:0000259" key="8">
    <source>
        <dbReference type="Pfam" id="PF03600"/>
    </source>
</evidence>
<reference evidence="9 10" key="1">
    <citation type="submission" date="2024-09" db="EMBL/GenBank/DDBJ databases">
        <authorList>
            <person name="D'Angelo T."/>
        </authorList>
    </citation>
    <scope>NUCLEOTIDE SEQUENCE [LARGE SCALE GENOMIC DNA]</scope>
    <source>
        <strain evidence="9">SAG AM-311-F02</strain>
    </source>
</reference>
<feature type="transmembrane region" description="Helical" evidence="7">
    <location>
        <begin position="6"/>
        <end position="22"/>
    </location>
</feature>
<evidence type="ECO:0000256" key="5">
    <source>
        <dbReference type="ARBA" id="ARBA00022989"/>
    </source>
</evidence>
<dbReference type="InterPro" id="IPR051679">
    <property type="entry name" value="DASS-Related_Transporters"/>
</dbReference>
<accession>A0ABV6YPR7</accession>
<feature type="transmembrane region" description="Helical" evidence="7">
    <location>
        <begin position="29"/>
        <end position="45"/>
    </location>
</feature>
<keyword evidence="6 7" id="KW-0472">Membrane</keyword>
<gene>
    <name evidence="9" type="ORF">ACFL2Z_04040</name>
</gene>
<evidence type="ECO:0000256" key="1">
    <source>
        <dbReference type="ARBA" id="ARBA00004141"/>
    </source>
</evidence>
<evidence type="ECO:0000313" key="9">
    <source>
        <dbReference type="EMBL" id="MFC1800066.1"/>
    </source>
</evidence>
<feature type="non-terminal residue" evidence="9">
    <location>
        <position position="119"/>
    </location>
</feature>
<keyword evidence="2" id="KW-0813">Transport</keyword>
<proteinExistence type="predicted"/>
<name>A0ABV6YPR7_UNCEI</name>
<dbReference type="EMBL" id="JBHPEI010000061">
    <property type="protein sequence ID" value="MFC1800066.1"/>
    <property type="molecule type" value="Genomic_DNA"/>
</dbReference>
<dbReference type="Proteomes" id="UP001594288">
    <property type="component" value="Unassembled WGS sequence"/>
</dbReference>
<sequence>MPSTEIILVLAVLGIAVVLFITERLRMDVAAMTVLVALLALRLIRPQQALYGFANQATATVACMLVLSAGLTRTGLVDWVARRLDRLAGRGEASLLLVLVVTIALISAFISNTATVAVF</sequence>
<comment type="subcellular location">
    <subcellularLocation>
        <location evidence="1">Membrane</location>
        <topology evidence="1">Multi-pass membrane protein</topology>
    </subcellularLocation>
</comment>
<dbReference type="PANTHER" id="PTHR43652:SF2">
    <property type="entry name" value="BASIC AMINO ACID ANTIPORTER YFCC-RELATED"/>
    <property type="match status" value="1"/>
</dbReference>
<feature type="transmembrane region" description="Helical" evidence="7">
    <location>
        <begin position="93"/>
        <end position="118"/>
    </location>
</feature>
<evidence type="ECO:0000256" key="4">
    <source>
        <dbReference type="ARBA" id="ARBA00022737"/>
    </source>
</evidence>